<dbReference type="Proteomes" id="UP000253664">
    <property type="component" value="Unassembled WGS sequence"/>
</dbReference>
<sequence>LSAAPPDRAPSNTIGVPIVIDRGPKGIAHAPPLLLKRIRPPFLLLLLVQSRNLSNRPYRRFCNPIRPGRNRPRPLYSLPLLPH</sequence>
<evidence type="ECO:0000256" key="1">
    <source>
        <dbReference type="SAM" id="MobiDB-lite"/>
    </source>
</evidence>
<feature type="non-terminal residue" evidence="2">
    <location>
        <position position="83"/>
    </location>
</feature>
<keyword evidence="3" id="KW-1185">Reference proteome</keyword>
<comment type="caution">
    <text evidence="2">The sequence shown here is derived from an EMBL/GenBank/DDBJ whole genome shotgun (WGS) entry which is preliminary data.</text>
</comment>
<protein>
    <submittedName>
        <fullName evidence="2">Uncharacterized protein</fullName>
    </submittedName>
</protein>
<accession>A0A367LKE8</accession>
<evidence type="ECO:0000313" key="3">
    <source>
        <dbReference type="Proteomes" id="UP000253664"/>
    </source>
</evidence>
<name>A0A367LKE8_9HYPO</name>
<dbReference type="EMBL" id="LKCN02000003">
    <property type="protein sequence ID" value="RCI14732.1"/>
    <property type="molecule type" value="Genomic_DNA"/>
</dbReference>
<evidence type="ECO:0000313" key="2">
    <source>
        <dbReference type="EMBL" id="RCI14732.1"/>
    </source>
</evidence>
<reference evidence="2 3" key="1">
    <citation type="journal article" date="2015" name="BMC Genomics">
        <title>Insights from the genome of Ophiocordyceps polyrhachis-furcata to pathogenicity and host specificity in insect fungi.</title>
        <authorList>
            <person name="Wichadakul D."/>
            <person name="Kobmoo N."/>
            <person name="Ingsriswang S."/>
            <person name="Tangphatsornruang S."/>
            <person name="Chantasingh D."/>
            <person name="Luangsa-ard J.J."/>
            <person name="Eurwilaichitr L."/>
        </authorList>
    </citation>
    <scope>NUCLEOTIDE SEQUENCE [LARGE SCALE GENOMIC DNA]</scope>
    <source>
        <strain evidence="2 3">BCC 54312</strain>
    </source>
</reference>
<feature type="compositionally biased region" description="Low complexity" evidence="1">
    <location>
        <begin position="63"/>
        <end position="83"/>
    </location>
</feature>
<feature type="region of interest" description="Disordered" evidence="1">
    <location>
        <begin position="59"/>
        <end position="83"/>
    </location>
</feature>
<proteinExistence type="predicted"/>
<dbReference type="AlphaFoldDB" id="A0A367LKE8"/>
<organism evidence="2 3">
    <name type="scientific">Ophiocordyceps polyrhachis-furcata BCC 54312</name>
    <dbReference type="NCBI Taxonomy" id="1330021"/>
    <lineage>
        <taxon>Eukaryota</taxon>
        <taxon>Fungi</taxon>
        <taxon>Dikarya</taxon>
        <taxon>Ascomycota</taxon>
        <taxon>Pezizomycotina</taxon>
        <taxon>Sordariomycetes</taxon>
        <taxon>Hypocreomycetidae</taxon>
        <taxon>Hypocreales</taxon>
        <taxon>Ophiocordycipitaceae</taxon>
        <taxon>Ophiocordyceps</taxon>
    </lineage>
</organism>
<gene>
    <name evidence="2" type="ORF">L249_7082</name>
</gene>
<feature type="non-terminal residue" evidence="2">
    <location>
        <position position="1"/>
    </location>
</feature>